<evidence type="ECO:0000256" key="3">
    <source>
        <dbReference type="ARBA" id="ARBA00011245"/>
    </source>
</evidence>
<dbReference type="GO" id="GO:0032366">
    <property type="term" value="P:intracellular sterol transport"/>
    <property type="evidence" value="ECO:0007669"/>
    <property type="project" value="InterPro"/>
</dbReference>
<dbReference type="InterPro" id="IPR014756">
    <property type="entry name" value="Ig_E-set"/>
</dbReference>
<dbReference type="Proteomes" id="UP000606974">
    <property type="component" value="Unassembled WGS sequence"/>
</dbReference>
<keyword evidence="11" id="KW-1185">Reference proteome</keyword>
<dbReference type="SMART" id="SM00737">
    <property type="entry name" value="ML"/>
    <property type="match status" value="1"/>
</dbReference>
<organism evidence="10 11">
    <name type="scientific">Endocarpon pusillum</name>
    <dbReference type="NCBI Taxonomy" id="364733"/>
    <lineage>
        <taxon>Eukaryota</taxon>
        <taxon>Fungi</taxon>
        <taxon>Dikarya</taxon>
        <taxon>Ascomycota</taxon>
        <taxon>Pezizomycotina</taxon>
        <taxon>Eurotiomycetes</taxon>
        <taxon>Chaetothyriomycetidae</taxon>
        <taxon>Verrucariales</taxon>
        <taxon>Verrucariaceae</taxon>
        <taxon>Endocarpon</taxon>
    </lineage>
</organism>
<evidence type="ECO:0000313" key="11">
    <source>
        <dbReference type="Proteomes" id="UP000606974"/>
    </source>
</evidence>
<dbReference type="GO" id="GO:0032934">
    <property type="term" value="F:sterol binding"/>
    <property type="evidence" value="ECO:0007669"/>
    <property type="project" value="InterPro"/>
</dbReference>
<dbReference type="InterPro" id="IPR003172">
    <property type="entry name" value="ML_dom"/>
</dbReference>
<feature type="domain" description="MD-2-related lipid-recognition" evidence="9">
    <location>
        <begin position="43"/>
        <end position="164"/>
    </location>
</feature>
<name>A0A8H7AIA7_9EURO</name>
<comment type="similarity">
    <text evidence="2">Belongs to the NPC2 family.</text>
</comment>
<evidence type="ECO:0000259" key="9">
    <source>
        <dbReference type="SMART" id="SM00737"/>
    </source>
</evidence>
<dbReference type="PANTHER" id="PTHR11306:SF0">
    <property type="entry name" value="PHOSPHATIDYLGLYCEROL_PHOSPHATIDYLINOSITOL TRANSFER PROTEIN"/>
    <property type="match status" value="1"/>
</dbReference>
<evidence type="ECO:0000256" key="4">
    <source>
        <dbReference type="ARBA" id="ARBA00016056"/>
    </source>
</evidence>
<protein>
    <recommendedName>
        <fullName evidence="4">Phosphatidylglycerol/phosphatidylinositol transfer protein</fullName>
    </recommendedName>
</protein>
<evidence type="ECO:0000256" key="7">
    <source>
        <dbReference type="ARBA" id="ARBA00023055"/>
    </source>
</evidence>
<dbReference type="AlphaFoldDB" id="A0A8H7AIA7"/>
<keyword evidence="6 8" id="KW-0732">Signal</keyword>
<feature type="signal peptide" evidence="8">
    <location>
        <begin position="1"/>
        <end position="18"/>
    </location>
</feature>
<comment type="caution">
    <text evidence="10">The sequence shown here is derived from an EMBL/GenBank/DDBJ whole genome shotgun (WGS) entry which is preliminary data.</text>
</comment>
<evidence type="ECO:0000256" key="5">
    <source>
        <dbReference type="ARBA" id="ARBA00022448"/>
    </source>
</evidence>
<feature type="chain" id="PRO_5034568135" description="Phosphatidylglycerol/phosphatidylinositol transfer protein" evidence="8">
    <location>
        <begin position="19"/>
        <end position="166"/>
    </location>
</feature>
<dbReference type="InterPro" id="IPR039670">
    <property type="entry name" value="NPC2-like"/>
</dbReference>
<dbReference type="CDD" id="cd00917">
    <property type="entry name" value="PG-PI_TP"/>
    <property type="match status" value="1"/>
</dbReference>
<dbReference type="Pfam" id="PF02221">
    <property type="entry name" value="E1_DerP2_DerF2"/>
    <property type="match status" value="1"/>
</dbReference>
<evidence type="ECO:0000313" key="10">
    <source>
        <dbReference type="EMBL" id="KAF7509613.1"/>
    </source>
</evidence>
<evidence type="ECO:0000256" key="1">
    <source>
        <dbReference type="ARBA" id="ARBA00002053"/>
    </source>
</evidence>
<keyword evidence="5" id="KW-0813">Transport</keyword>
<gene>
    <name evidence="10" type="ORF">GJ744_007651</name>
</gene>
<accession>A0A8H7AIA7</accession>
<keyword evidence="7" id="KW-0445">Lipid transport</keyword>
<comment type="function">
    <text evidence="1">Catalyzes the intermembrane transfer of phosphatidylglycerol and phosphatidylinositol.</text>
</comment>
<evidence type="ECO:0000256" key="8">
    <source>
        <dbReference type="SAM" id="SignalP"/>
    </source>
</evidence>
<dbReference type="OrthoDB" id="6409159at2759"/>
<comment type="subunit">
    <text evidence="3">Monomer.</text>
</comment>
<evidence type="ECO:0000256" key="6">
    <source>
        <dbReference type="ARBA" id="ARBA00022729"/>
    </source>
</evidence>
<proteinExistence type="inferred from homology"/>
<dbReference type="PANTHER" id="PTHR11306">
    <property type="entry name" value="NIEMANN PICK TYPE C2 PROTEIN NPC2-RELATED"/>
    <property type="match status" value="1"/>
</dbReference>
<sequence>MRIHSILLPFLSASLAASKSLSVFSHDQAPLANDFDVPGKNPLKFCGDPQNYILDIDKVDLDPNPPKSNSNLTITASGTFSQDVADGAKVALTVKYGLITLIKTTADLCSQIKQVDLECPLKKGKMDMVHEVRIPKEVPPGHYTVMADVVSKDGEAITCLETTVHF</sequence>
<reference evidence="10" key="1">
    <citation type="submission" date="2020-02" db="EMBL/GenBank/DDBJ databases">
        <authorList>
            <person name="Palmer J.M."/>
        </authorList>
    </citation>
    <scope>NUCLEOTIDE SEQUENCE</scope>
    <source>
        <strain evidence="10">EPUS1.4</strain>
        <tissue evidence="10">Thallus</tissue>
    </source>
</reference>
<dbReference type="Gene3D" id="2.60.40.770">
    <property type="match status" value="1"/>
</dbReference>
<dbReference type="EMBL" id="JAACFV010000039">
    <property type="protein sequence ID" value="KAF7509613.1"/>
    <property type="molecule type" value="Genomic_DNA"/>
</dbReference>
<dbReference type="InterPro" id="IPR033917">
    <property type="entry name" value="ML_PG-PI_TP"/>
</dbReference>
<evidence type="ECO:0000256" key="2">
    <source>
        <dbReference type="ARBA" id="ARBA00006370"/>
    </source>
</evidence>
<dbReference type="SUPFAM" id="SSF81296">
    <property type="entry name" value="E set domains"/>
    <property type="match status" value="1"/>
</dbReference>